<dbReference type="EMBL" id="QGNA01000004">
    <property type="protein sequence ID" value="PWS35753.1"/>
    <property type="molecule type" value="Genomic_DNA"/>
</dbReference>
<sequence length="684" mass="71216">MTSKPIVGVDVGGTFTDLFLFDPAQNAFRTAKVPSNRGDEAVGFMNGLRALGGPAGFEAIVHGTTVGTNALLERKGAKLGVITTAGFRDVLEMRRRDRPNTWGLWGEFHPVAERDMRIEVPERTLANGTIHTRVDIAAVQDAAHELLSAGAEACAIVFINSYANPANERAAAAAVRAIWPNPHVSVSSEILPEIREFERASTTALNAYLQPVVANYLGKLEGALNQAGFGGRFHIVQSNGGIMSTATARGIPARTALSGPAAGVIAAAAIARAAGFENAITCDLGGTSFDVSLVTGGRMELAAQATIDFGLVIRSPMIEITTIGAGGGSIAHVDRGGLLQVGPESAGSRPGPVCYGQGNTRPTLTDANVVLGRINADRPIGGALSRLDVEGAKAAIAQHVGQPLGLDAMAAAEAIVRVANAKMAGAIRLVSIERGHDPQKFVALPFGGGGALHVGALIKEVGLKAALVPRFPGVTSAIGCVIADVRHDQVRTLNLSLDGLDSAALDARMVEEANSARSVVEAAGLPVARTDIRFELDMHYAGQTHTVGVPLPVHVIGGTTGVSEAIIRSAFEAAYQQAFSRLLPGLPIRIVTLRTAAIGIRPDFDLAALAPAADATLDAAARGARQVWFDGAWHAATVWSRLDLPVGALVHGPAILEQPDATVVVDPDLVARVDRFGNLIIERE</sequence>
<dbReference type="GO" id="GO:0017168">
    <property type="term" value="F:5-oxoprolinase (ATP-hydrolyzing) activity"/>
    <property type="evidence" value="ECO:0007669"/>
    <property type="project" value="TreeGrafter"/>
</dbReference>
<dbReference type="GO" id="GO:0005829">
    <property type="term" value="C:cytosol"/>
    <property type="evidence" value="ECO:0007669"/>
    <property type="project" value="TreeGrafter"/>
</dbReference>
<reference evidence="5" key="1">
    <citation type="submission" date="2018-05" db="EMBL/GenBank/DDBJ databases">
        <authorList>
            <person name="Du Z."/>
            <person name="Wang X."/>
        </authorList>
    </citation>
    <scope>NUCLEOTIDE SEQUENCE [LARGE SCALE GENOMIC DNA]</scope>
    <source>
        <strain evidence="5">CQN31</strain>
    </source>
</reference>
<evidence type="ECO:0000259" key="1">
    <source>
        <dbReference type="Pfam" id="PF01968"/>
    </source>
</evidence>
<evidence type="ECO:0000313" key="5">
    <source>
        <dbReference type="Proteomes" id="UP000245765"/>
    </source>
</evidence>
<organism evidence="4 5">
    <name type="scientific">Falsiroseomonas bella</name>
    <dbReference type="NCBI Taxonomy" id="2184016"/>
    <lineage>
        <taxon>Bacteria</taxon>
        <taxon>Pseudomonadati</taxon>
        <taxon>Pseudomonadota</taxon>
        <taxon>Alphaproteobacteria</taxon>
        <taxon>Acetobacterales</taxon>
        <taxon>Roseomonadaceae</taxon>
        <taxon>Falsiroseomonas</taxon>
    </lineage>
</organism>
<accession>A0A317FBB7</accession>
<dbReference type="PANTHER" id="PTHR11365">
    <property type="entry name" value="5-OXOPROLINASE RELATED"/>
    <property type="match status" value="1"/>
</dbReference>
<dbReference type="RefSeq" id="WP_109872119.1">
    <property type="nucleotide sequence ID" value="NZ_QGNA01000004.1"/>
</dbReference>
<dbReference type="PANTHER" id="PTHR11365:SF23">
    <property type="entry name" value="HYPOTHETICAL 5-OXOPROLINASE (EUROFUNG)-RELATED"/>
    <property type="match status" value="1"/>
</dbReference>
<evidence type="ECO:0000313" key="4">
    <source>
        <dbReference type="EMBL" id="PWS35753.1"/>
    </source>
</evidence>
<feature type="domain" description="Hydantoinase/oxoprolinase N-terminal" evidence="2">
    <location>
        <begin position="7"/>
        <end position="177"/>
    </location>
</feature>
<dbReference type="Proteomes" id="UP000245765">
    <property type="component" value="Unassembled WGS sequence"/>
</dbReference>
<dbReference type="GO" id="GO:0006749">
    <property type="term" value="P:glutathione metabolic process"/>
    <property type="evidence" value="ECO:0007669"/>
    <property type="project" value="TreeGrafter"/>
</dbReference>
<keyword evidence="5" id="KW-1185">Reference proteome</keyword>
<dbReference type="Pfam" id="PF01968">
    <property type="entry name" value="Hydantoinase_A"/>
    <property type="match status" value="1"/>
</dbReference>
<proteinExistence type="predicted"/>
<dbReference type="AlphaFoldDB" id="A0A317FBB7"/>
<evidence type="ECO:0000259" key="2">
    <source>
        <dbReference type="Pfam" id="PF05378"/>
    </source>
</evidence>
<dbReference type="SUPFAM" id="SSF53067">
    <property type="entry name" value="Actin-like ATPase domain"/>
    <property type="match status" value="1"/>
</dbReference>
<name>A0A317FBB7_9PROT</name>
<dbReference type="InterPro" id="IPR002821">
    <property type="entry name" value="Hydantoinase_A"/>
</dbReference>
<protein>
    <submittedName>
        <fullName evidence="4">Hydantoin utilization protein A</fullName>
    </submittedName>
</protein>
<dbReference type="InterPro" id="IPR043129">
    <property type="entry name" value="ATPase_NBD"/>
</dbReference>
<dbReference type="InterPro" id="IPR049517">
    <property type="entry name" value="ACX-like_C"/>
</dbReference>
<dbReference type="InterPro" id="IPR008040">
    <property type="entry name" value="Hydant_A_N"/>
</dbReference>
<gene>
    <name evidence="4" type="ORF">DFH01_19435</name>
</gene>
<dbReference type="OrthoDB" id="7314499at2"/>
<evidence type="ECO:0000259" key="3">
    <source>
        <dbReference type="Pfam" id="PF19278"/>
    </source>
</evidence>
<dbReference type="Pfam" id="PF05378">
    <property type="entry name" value="Hydant_A_N"/>
    <property type="match status" value="1"/>
</dbReference>
<comment type="caution">
    <text evidence="4">The sequence shown here is derived from an EMBL/GenBank/DDBJ whole genome shotgun (WGS) entry which is preliminary data.</text>
</comment>
<feature type="domain" description="Acetophenone carboxylase-like C-terminal" evidence="3">
    <location>
        <begin position="528"/>
        <end position="676"/>
    </location>
</feature>
<feature type="domain" description="Hydantoinase A/oxoprolinase" evidence="1">
    <location>
        <begin position="199"/>
        <end position="488"/>
    </location>
</feature>
<dbReference type="InterPro" id="IPR045079">
    <property type="entry name" value="Oxoprolinase-like"/>
</dbReference>
<dbReference type="Pfam" id="PF19278">
    <property type="entry name" value="Hydant_A_C"/>
    <property type="match status" value="1"/>
</dbReference>